<name>A0A6I4HXE8_9SPHI</name>
<dbReference type="InterPro" id="IPR015943">
    <property type="entry name" value="WD40/YVTN_repeat-like_dom_sf"/>
</dbReference>
<dbReference type="AlphaFoldDB" id="A0A6I4HXE8"/>
<dbReference type="InterPro" id="IPR031815">
    <property type="entry name" value="DUF5074"/>
</dbReference>
<dbReference type="RefSeq" id="WP_157524158.1">
    <property type="nucleotide sequence ID" value="NZ_CP066775.1"/>
</dbReference>
<dbReference type="Proteomes" id="UP000429232">
    <property type="component" value="Chromosome"/>
</dbReference>
<accession>A0A6I4HXE8</accession>
<dbReference type="PANTHER" id="PTHR47197">
    <property type="entry name" value="PROTEIN NIRF"/>
    <property type="match status" value="1"/>
</dbReference>
<dbReference type="EMBL" id="CP066775">
    <property type="protein sequence ID" value="QQL51433.1"/>
    <property type="molecule type" value="Genomic_DNA"/>
</dbReference>
<dbReference type="SUPFAM" id="SSF75011">
    <property type="entry name" value="3-carboxy-cis,cis-mucoante lactonizing enzyme"/>
    <property type="match status" value="1"/>
</dbReference>
<dbReference type="InterPro" id="IPR051200">
    <property type="entry name" value="Host-pathogen_enzymatic-act"/>
</dbReference>
<evidence type="ECO:0000313" key="2">
    <source>
        <dbReference type="Proteomes" id="UP000429232"/>
    </source>
</evidence>
<proteinExistence type="predicted"/>
<dbReference type="Gene3D" id="2.130.10.10">
    <property type="entry name" value="YVTN repeat-like/Quinoprotein amine dehydrogenase"/>
    <property type="match status" value="1"/>
</dbReference>
<dbReference type="PROSITE" id="PS51257">
    <property type="entry name" value="PROKAR_LIPOPROTEIN"/>
    <property type="match status" value="1"/>
</dbReference>
<organism evidence="1 2">
    <name type="scientific">Mucilaginibacter ginkgonis</name>
    <dbReference type="NCBI Taxonomy" id="2682091"/>
    <lineage>
        <taxon>Bacteria</taxon>
        <taxon>Pseudomonadati</taxon>
        <taxon>Bacteroidota</taxon>
        <taxon>Sphingobacteriia</taxon>
        <taxon>Sphingobacteriales</taxon>
        <taxon>Sphingobacteriaceae</taxon>
        <taxon>Mucilaginibacter</taxon>
    </lineage>
</organism>
<dbReference type="PANTHER" id="PTHR47197:SF3">
    <property type="entry name" value="DIHYDRO-HEME D1 DEHYDROGENASE"/>
    <property type="match status" value="1"/>
</dbReference>
<evidence type="ECO:0000313" key="1">
    <source>
        <dbReference type="EMBL" id="QQL51433.1"/>
    </source>
</evidence>
<protein>
    <submittedName>
        <fullName evidence="1">YncE family protein</fullName>
    </submittedName>
</protein>
<dbReference type="KEGG" id="mgik:GO620_008320"/>
<sequence>MKIINLKNLLAAAILLSIFSSCRKNNSDNPAPTTTVQRAGIYILNQGGFGSNNGSLSYYDYATKTVTADIFTKANNKGLGDTPNDLQIYGSKMYIAVDVSGTVEILNAKTAAELKQISFKSGNVNKEPRSFAFDKGNAFVTTYDGNVAVIDTFSMAVTKTIAVGRNPERMVVSNNKLYVTNSGGLSFGNPDKTVSVIDLNTLTVTKTITVIANPTGIAADGSGHVYVLSSGDYNTIKPGMTVIDNNTDAVISSNSTSIAYGSNLVANGDYVYILTSDKKVAQFNVKTQAFTNTSFIDASAVTTPYSLSYDSVNSEFFITDAKNYASNGALFAFDKTGAKEYNITVGINPGTVAFFNK</sequence>
<dbReference type="Pfam" id="PF16819">
    <property type="entry name" value="DUF5074"/>
    <property type="match status" value="1"/>
</dbReference>
<gene>
    <name evidence="1" type="ORF">GO620_008320</name>
</gene>
<keyword evidence="2" id="KW-1185">Reference proteome</keyword>
<reference evidence="1 2" key="1">
    <citation type="submission" date="2020-12" db="EMBL/GenBank/DDBJ databases">
        <title>HMF7856_wgs.fasta genome submission.</title>
        <authorList>
            <person name="Kang H."/>
            <person name="Kim H."/>
            <person name="Joh K."/>
        </authorList>
    </citation>
    <scope>NUCLEOTIDE SEQUENCE [LARGE SCALE GENOMIC DNA]</scope>
    <source>
        <strain evidence="1 2">HMF7856</strain>
    </source>
</reference>